<comment type="subcellular location">
    <subcellularLocation>
        <location evidence="1">Cell membrane</location>
        <topology evidence="1">Multi-pass membrane protein</topology>
    </subcellularLocation>
</comment>
<evidence type="ECO:0000313" key="7">
    <source>
        <dbReference type="EMBL" id="SLM18512.1"/>
    </source>
</evidence>
<feature type="transmembrane region" description="Helical" evidence="6">
    <location>
        <begin position="51"/>
        <end position="75"/>
    </location>
</feature>
<dbReference type="GO" id="GO:0005886">
    <property type="term" value="C:plasma membrane"/>
    <property type="evidence" value="ECO:0007669"/>
    <property type="project" value="UniProtKB-SubCell"/>
</dbReference>
<reference evidence="7" key="1">
    <citation type="submission" date="2017-02" db="EMBL/GenBank/DDBJ databases">
        <authorList>
            <person name="Regsiter A."/>
            <person name="William W."/>
        </authorList>
    </citation>
    <scope>NUCLEOTIDE SEQUENCE</scope>
    <source>
        <strain evidence="7">BdmA 4</strain>
    </source>
</reference>
<dbReference type="PANTHER" id="PTHR32196:SF15">
    <property type="entry name" value="SUGAR ABC TRANSPORTER PERMEASE PROTEIN"/>
    <property type="match status" value="1"/>
</dbReference>
<feature type="transmembrane region" description="Helical" evidence="6">
    <location>
        <begin position="297"/>
        <end position="315"/>
    </location>
</feature>
<dbReference type="InterPro" id="IPR001851">
    <property type="entry name" value="ABC_transp_permease"/>
</dbReference>
<proteinExistence type="predicted"/>
<dbReference type="PANTHER" id="PTHR32196">
    <property type="entry name" value="ABC TRANSPORTER PERMEASE PROTEIN YPHD-RELATED-RELATED"/>
    <property type="match status" value="1"/>
</dbReference>
<gene>
    <name evidence="7" type="ORF">SPIRO4BDMA_50027</name>
</gene>
<keyword evidence="2" id="KW-1003">Cell membrane</keyword>
<evidence type="ECO:0000256" key="3">
    <source>
        <dbReference type="ARBA" id="ARBA00022692"/>
    </source>
</evidence>
<dbReference type="EMBL" id="FWDO01000005">
    <property type="protein sequence ID" value="SLM18512.1"/>
    <property type="molecule type" value="Genomic_DNA"/>
</dbReference>
<feature type="transmembrane region" description="Helical" evidence="6">
    <location>
        <begin position="15"/>
        <end position="39"/>
    </location>
</feature>
<evidence type="ECO:0000256" key="2">
    <source>
        <dbReference type="ARBA" id="ARBA00022475"/>
    </source>
</evidence>
<feature type="transmembrane region" description="Helical" evidence="6">
    <location>
        <begin position="187"/>
        <end position="210"/>
    </location>
</feature>
<protein>
    <submittedName>
        <fullName evidence="7">Permease component of ribose/xylose/arabinose/galactoside ABC-type transporter</fullName>
    </submittedName>
</protein>
<keyword evidence="3 6" id="KW-0812">Transmembrane</keyword>
<accession>A0A3P3XQF4</accession>
<feature type="transmembrane region" description="Helical" evidence="6">
    <location>
        <begin position="327"/>
        <end position="346"/>
    </location>
</feature>
<feature type="transmembrane region" description="Helical" evidence="6">
    <location>
        <begin position="129"/>
        <end position="151"/>
    </location>
</feature>
<dbReference type="GO" id="GO:0022857">
    <property type="term" value="F:transmembrane transporter activity"/>
    <property type="evidence" value="ECO:0007669"/>
    <property type="project" value="InterPro"/>
</dbReference>
<feature type="transmembrane region" description="Helical" evidence="6">
    <location>
        <begin position="95"/>
        <end position="117"/>
    </location>
</feature>
<keyword evidence="5 6" id="KW-0472">Membrane</keyword>
<dbReference type="Pfam" id="PF02653">
    <property type="entry name" value="BPD_transp_2"/>
    <property type="match status" value="1"/>
</dbReference>
<evidence type="ECO:0000256" key="5">
    <source>
        <dbReference type="ARBA" id="ARBA00023136"/>
    </source>
</evidence>
<evidence type="ECO:0000256" key="1">
    <source>
        <dbReference type="ARBA" id="ARBA00004651"/>
    </source>
</evidence>
<sequence length="364" mass="39514">MKQKYSFKGALISNLVPIVFLAFAAFAVPMSGLSIQYLLEEMITRLARDSLLVLSLIIPVLAGMGLNFGMVLGAMAGQIGLVLVVDWGIGGMPALLVAALVGTPISIGLGYFCGYILNLAKGREMVTSYIIGFFMNGAYQFLLLYCMGSIIPISNPELLLSRGYGIRNSMDLPNIRQVLDRLVSVNIFGMNIPIVTFAVIAAFCVFIVWFKGTKIGQDMRAVGRNRAVANGAGIPVEKTRIMAIIISTLIACYGQIVSLQNLGTINTYNSHEQVGIFSIAALLVGGATAENASIVNVFLGVFLFHLMFVVSPMAGKNLLGDAQLGEYFRVFVSYGIIAVSLLLHAWKKRHEMLERRLLENSVKE</sequence>
<evidence type="ECO:0000256" key="4">
    <source>
        <dbReference type="ARBA" id="ARBA00022989"/>
    </source>
</evidence>
<dbReference type="AlphaFoldDB" id="A0A3P3XQF4"/>
<keyword evidence="4 6" id="KW-1133">Transmembrane helix</keyword>
<name>A0A3P3XQF4_9SPIR</name>
<evidence type="ECO:0000256" key="6">
    <source>
        <dbReference type="SAM" id="Phobius"/>
    </source>
</evidence>
<organism evidence="7">
    <name type="scientific">uncultured spirochete</name>
    <dbReference type="NCBI Taxonomy" id="156406"/>
    <lineage>
        <taxon>Bacteria</taxon>
        <taxon>Pseudomonadati</taxon>
        <taxon>Spirochaetota</taxon>
        <taxon>Spirochaetia</taxon>
        <taxon>Spirochaetales</taxon>
        <taxon>environmental samples</taxon>
    </lineage>
</organism>